<accession>A0A8H3E4K4</accession>
<dbReference type="EMBL" id="CAJNJQ010003282">
    <property type="protein sequence ID" value="CAE7195666.1"/>
    <property type="molecule type" value="Genomic_DNA"/>
</dbReference>
<evidence type="ECO:0000313" key="1">
    <source>
        <dbReference type="EMBL" id="CAE7195666.1"/>
    </source>
</evidence>
<reference evidence="1" key="1">
    <citation type="submission" date="2021-01" db="EMBL/GenBank/DDBJ databases">
        <authorList>
            <person name="Kaushik A."/>
        </authorList>
    </citation>
    <scope>NUCLEOTIDE SEQUENCE</scope>
    <source>
        <strain evidence="1">AG5</strain>
    </source>
</reference>
<comment type="caution">
    <text evidence="1">The sequence shown here is derived from an EMBL/GenBank/DDBJ whole genome shotgun (WGS) entry which is preliminary data.</text>
</comment>
<protein>
    <submittedName>
        <fullName evidence="1">Uncharacterized protein</fullName>
    </submittedName>
</protein>
<name>A0A8H3E4K4_9AGAM</name>
<proteinExistence type="predicted"/>
<dbReference type="AlphaFoldDB" id="A0A8H3E4K4"/>
<organism evidence="1 2">
    <name type="scientific">Rhizoctonia solani</name>
    <dbReference type="NCBI Taxonomy" id="456999"/>
    <lineage>
        <taxon>Eukaryota</taxon>
        <taxon>Fungi</taxon>
        <taxon>Dikarya</taxon>
        <taxon>Basidiomycota</taxon>
        <taxon>Agaricomycotina</taxon>
        <taxon>Agaricomycetes</taxon>
        <taxon>Cantharellales</taxon>
        <taxon>Ceratobasidiaceae</taxon>
        <taxon>Rhizoctonia</taxon>
    </lineage>
</organism>
<gene>
    <name evidence="1" type="ORF">RDB_LOCUS132421</name>
</gene>
<evidence type="ECO:0000313" key="2">
    <source>
        <dbReference type="Proteomes" id="UP000663827"/>
    </source>
</evidence>
<dbReference type="Proteomes" id="UP000663827">
    <property type="component" value="Unassembled WGS sequence"/>
</dbReference>
<sequence>MEPSTLLLERLKSTKDVVKDVVMDVTRDVTRPTYLAISPDPGYELNHRLGMFDVATSQYRQFWYIKLGDGEASYKYLIHNPDVWVSANEQFAADGNFITDVERRQRIVRNSKALELAFLKHASKSASRNEWYMIYPDVPYDSYYRRASEIWLAERLRLLANNFSEYSSEKVEELFGEILSWCVIRPRPMQRRQEKVPC</sequence>